<dbReference type="RefSeq" id="WP_133557455.1">
    <property type="nucleotide sequence ID" value="NZ_SNYF01000008.1"/>
</dbReference>
<sequence>MQAKTSPVFQIFEQQHQEARALFLVLGKQIKSKKAIELLGKLEFLELYADLLSKIYFGKENLGTNLFSPFKKLKRSLRVIQHLKLVEKSIQEKTTLSAVKMDSFSDYLLSQKRKGQKDAFDLMVGSPLKIWEDLLDKTYESSKGIKPLMISTAINQLVQEELEFLHQDIRTPLSTQAFSQLFESLRRIIMLENFLVHLGFNPIFINQIHQEIQSLKENLKPWYTNHLTLQALSAFLAERENPSKKYLDWAKELRVEKKGLSSQIEKQAIQLLQKISS</sequence>
<protein>
    <recommendedName>
        <fullName evidence="3">CHAD domain-containing protein</fullName>
    </recommendedName>
</protein>
<evidence type="ECO:0000313" key="2">
    <source>
        <dbReference type="Proteomes" id="UP000294535"/>
    </source>
</evidence>
<proteinExistence type="predicted"/>
<accession>A0A4R6T1Z7</accession>
<dbReference type="AlphaFoldDB" id="A0A4R6T1Z7"/>
<evidence type="ECO:0000313" key="1">
    <source>
        <dbReference type="EMBL" id="TDQ15230.1"/>
    </source>
</evidence>
<organism evidence="1 2">
    <name type="scientific">Algoriphagus boseongensis</name>
    <dbReference type="NCBI Taxonomy" id="1442587"/>
    <lineage>
        <taxon>Bacteria</taxon>
        <taxon>Pseudomonadati</taxon>
        <taxon>Bacteroidota</taxon>
        <taxon>Cytophagia</taxon>
        <taxon>Cytophagales</taxon>
        <taxon>Cyclobacteriaceae</taxon>
        <taxon>Algoriphagus</taxon>
    </lineage>
</organism>
<evidence type="ECO:0008006" key="3">
    <source>
        <dbReference type="Google" id="ProtNLM"/>
    </source>
</evidence>
<dbReference type="OrthoDB" id="835587at2"/>
<comment type="caution">
    <text evidence="1">The sequence shown here is derived from an EMBL/GenBank/DDBJ whole genome shotgun (WGS) entry which is preliminary data.</text>
</comment>
<dbReference type="Proteomes" id="UP000294535">
    <property type="component" value="Unassembled WGS sequence"/>
</dbReference>
<name>A0A4R6T1Z7_9BACT</name>
<gene>
    <name evidence="1" type="ORF">DFQ04_3117</name>
</gene>
<reference evidence="1 2" key="1">
    <citation type="submission" date="2019-03" db="EMBL/GenBank/DDBJ databases">
        <title>Genomic Encyclopedia of Type Strains, Phase III (KMG-III): the genomes of soil and plant-associated and newly described type strains.</title>
        <authorList>
            <person name="Whitman W."/>
        </authorList>
    </citation>
    <scope>NUCLEOTIDE SEQUENCE [LARGE SCALE GENOMIC DNA]</scope>
    <source>
        <strain evidence="1 2">CECT 8446</strain>
    </source>
</reference>
<dbReference type="EMBL" id="SNYF01000008">
    <property type="protein sequence ID" value="TDQ15230.1"/>
    <property type="molecule type" value="Genomic_DNA"/>
</dbReference>
<keyword evidence="2" id="KW-1185">Reference proteome</keyword>